<name>A0A8S1P1U1_PARPR</name>
<feature type="transmembrane region" description="Helical" evidence="4">
    <location>
        <begin position="930"/>
        <end position="946"/>
    </location>
</feature>
<evidence type="ECO:0000256" key="2">
    <source>
        <dbReference type="ARBA" id="ARBA00022737"/>
    </source>
</evidence>
<accession>A0A8S1P1U1</accession>
<keyword evidence="4" id="KW-0472">Membrane</keyword>
<keyword evidence="3" id="KW-1015">Disulfide bond</keyword>
<keyword evidence="4" id="KW-0812">Transmembrane</keyword>
<dbReference type="NCBIfam" id="TIGR02232">
    <property type="entry name" value="myxo_disulf_rpt"/>
    <property type="match status" value="3"/>
</dbReference>
<keyword evidence="6" id="KW-1185">Reference proteome</keyword>
<comment type="caution">
    <text evidence="5">The sequence shown here is derived from an EMBL/GenBank/DDBJ whole genome shotgun (WGS) entry which is preliminary data.</text>
</comment>
<keyword evidence="4" id="KW-1133">Transmembrane helix</keyword>
<organism evidence="5 6">
    <name type="scientific">Paramecium primaurelia</name>
    <dbReference type="NCBI Taxonomy" id="5886"/>
    <lineage>
        <taxon>Eukaryota</taxon>
        <taxon>Sar</taxon>
        <taxon>Alveolata</taxon>
        <taxon>Ciliophora</taxon>
        <taxon>Intramacronucleata</taxon>
        <taxon>Oligohymenophorea</taxon>
        <taxon>Peniculida</taxon>
        <taxon>Parameciidae</taxon>
        <taxon>Paramecium</taxon>
    </lineage>
</organism>
<feature type="transmembrane region" description="Helical" evidence="4">
    <location>
        <begin position="758"/>
        <end position="777"/>
    </location>
</feature>
<protein>
    <recommendedName>
        <fullName evidence="7">Transmembrane protein</fullName>
    </recommendedName>
</protein>
<dbReference type="AlphaFoldDB" id="A0A8S1P1U1"/>
<reference evidence="5" key="1">
    <citation type="submission" date="2021-01" db="EMBL/GenBank/DDBJ databases">
        <authorList>
            <consortium name="Genoscope - CEA"/>
            <person name="William W."/>
        </authorList>
    </citation>
    <scope>NUCLEOTIDE SEQUENCE</scope>
</reference>
<evidence type="ECO:0008006" key="7">
    <source>
        <dbReference type="Google" id="ProtNLM"/>
    </source>
</evidence>
<evidence type="ECO:0000256" key="4">
    <source>
        <dbReference type="SAM" id="Phobius"/>
    </source>
</evidence>
<evidence type="ECO:0000256" key="1">
    <source>
        <dbReference type="ARBA" id="ARBA00022729"/>
    </source>
</evidence>
<dbReference type="InterPro" id="IPR011936">
    <property type="entry name" value="Myxo_disulph_rpt"/>
</dbReference>
<dbReference type="PANTHER" id="PTHR38934">
    <property type="entry name" value="HYPHALLY REGULATED CELL WALL PROTEIN 1"/>
    <property type="match status" value="1"/>
</dbReference>
<dbReference type="OMA" id="NCVNCKY"/>
<feature type="transmembrane region" description="Helical" evidence="4">
    <location>
        <begin position="652"/>
        <end position="677"/>
    </location>
</feature>
<gene>
    <name evidence="5" type="ORF">PPRIM_AZ9-3.1.T0960156</name>
</gene>
<proteinExistence type="predicted"/>
<dbReference type="Proteomes" id="UP000688137">
    <property type="component" value="Unassembled WGS sequence"/>
</dbReference>
<feature type="transmembrane region" description="Helical" evidence="4">
    <location>
        <begin position="853"/>
        <end position="874"/>
    </location>
</feature>
<feature type="transmembrane region" description="Helical" evidence="4">
    <location>
        <begin position="958"/>
        <end position="977"/>
    </location>
</feature>
<sequence>MQEINLFLFQHQGQRLKIDIKVDLLKLHNNLPTYIGMRDFQLFLSNEGCMDKNIVPFDGCFQNNYDCIQGCENCIKGICYGCFIGWQFLEQIKSCIPQCGDAIITYDEECDDGNLLAYDGCYQCKYSCSQNCRVCEFGKCLECGNSYLLLDGQCQYISDYLDNTYMEEQVECFNFFMSQEQYQQYRTQCEYQSIYQTNDDLNLINFRVFGYQHNNQSIFLQINNCKVEQFGKCLECQNEYELDFHKKQCIPKCQDGIKLSQELCDDENRIQFDGCYKCQQSCQIECLFCSENKCYICKEGWQLQEYLCIQICGDGLLAILSIEQCDDPEDLNCVNCKYQCDHDCLVCDKFQNCEQCIYPYEIKEGKCLPICGDNIISLPFEQCDDGNDIPYDGCFECQYQCSYGCIQCEKDNKCVQCEDQYYYLNNQNFKCEQLKQIIDSELKQELNDNDQLIVQCNQNQAFFNNQCINLCGNGILNSHFEQCDDGNNDGGDGCSASCFQEDSFKCLNQENSISICTFIQAPNFNLILLSEKSNKTKIIDISFSQEVYISCENLFDHALDIMIIPQTQYELTIIPLINITSQLSNPIYQINIELLEPVVDPILEISIQKFCIFNQFDLDLSTNSKQLPLGTPIILSTATQKRVISVIKMNDAMVYSSTSISVILLLTGNYIVFFNLLDLLQSLSYIRYMQYKFPPHLTQFLETYTKISLQPILDSLKVDEIIAQINGGTLPYFRKKSQQSKQIDVLNQFYLMNAKGCYFSYFLSLLTYFMCCLISSIKVSQWMGKNFEKNKDSMKVLRIISIFQKRIQSKCSKVKNYYFSQGIYQLFYSTLHQLVFSTLLQFPEYTFNSIFEIINSIVALTSLLFLIQIFFRLLSITTSQIKDKQKWKYFFQDSKIEFWASNFKPFQIYRTVFYITIIVEFIRYPEAQSILLSMQSLFYLIYLIFFRPIKSNFDLIKLLFREVIFLLITGSFLVYSLELNEDQYLLYGWLHIALFCFIMGFTLIVDIVYQGKQAYYTHLKNIQKKEIKQIQLYYDNPLQKFVWNDNLNLKKKI</sequence>
<evidence type="ECO:0000313" key="6">
    <source>
        <dbReference type="Proteomes" id="UP000688137"/>
    </source>
</evidence>
<keyword evidence="2" id="KW-0677">Repeat</keyword>
<keyword evidence="1" id="KW-0732">Signal</keyword>
<evidence type="ECO:0000313" key="5">
    <source>
        <dbReference type="EMBL" id="CAD8094674.1"/>
    </source>
</evidence>
<dbReference type="Pfam" id="PF13948">
    <property type="entry name" value="DUF4215"/>
    <property type="match status" value="5"/>
</dbReference>
<feature type="transmembrane region" description="Helical" evidence="4">
    <location>
        <begin position="989"/>
        <end position="1009"/>
    </location>
</feature>
<evidence type="ECO:0000256" key="3">
    <source>
        <dbReference type="ARBA" id="ARBA00023157"/>
    </source>
</evidence>
<dbReference type="PANTHER" id="PTHR38934:SF6">
    <property type="entry name" value="CHROMOSOME UNDETERMINED SCAFFOLD_176, WHOLE GENOME SHOTGUN SEQUENCE"/>
    <property type="match status" value="1"/>
</dbReference>
<dbReference type="EMBL" id="CAJJDM010000099">
    <property type="protein sequence ID" value="CAD8094674.1"/>
    <property type="molecule type" value="Genomic_DNA"/>
</dbReference>